<comment type="caution">
    <text evidence="3">The sequence shown here is derived from an EMBL/GenBank/DDBJ whole genome shotgun (WGS) entry which is preliminary data.</text>
</comment>
<organism evidence="3 4">
    <name type="scientific">Lactiplantibacillus dongliensis</name>
    <dbReference type="NCBI Taxonomy" id="2559919"/>
    <lineage>
        <taxon>Bacteria</taxon>
        <taxon>Bacillati</taxon>
        <taxon>Bacillota</taxon>
        <taxon>Bacilli</taxon>
        <taxon>Lactobacillales</taxon>
        <taxon>Lactobacillaceae</taxon>
        <taxon>Lactiplantibacillus</taxon>
    </lineage>
</organism>
<dbReference type="InterPro" id="IPR010921">
    <property type="entry name" value="Trp_repressor/repl_initiator"/>
</dbReference>
<evidence type="ECO:0000313" key="3">
    <source>
        <dbReference type="EMBL" id="MFC6165794.1"/>
    </source>
</evidence>
<dbReference type="InterPro" id="IPR036388">
    <property type="entry name" value="WH-like_DNA-bd_sf"/>
</dbReference>
<dbReference type="Gene3D" id="1.10.10.10">
    <property type="entry name" value="Winged helix-like DNA-binding domain superfamily/Winged helix DNA-binding domain"/>
    <property type="match status" value="1"/>
</dbReference>
<evidence type="ECO:0000256" key="1">
    <source>
        <dbReference type="SAM" id="MobiDB-lite"/>
    </source>
</evidence>
<protein>
    <submittedName>
        <fullName evidence="3">Helix-turn-helix domain-containing protein</fullName>
    </submittedName>
</protein>
<feature type="region of interest" description="Disordered" evidence="1">
    <location>
        <begin position="52"/>
        <end position="72"/>
    </location>
</feature>
<dbReference type="InterPro" id="IPR055247">
    <property type="entry name" value="InsJ-like_HTH"/>
</dbReference>
<dbReference type="Pfam" id="PF13518">
    <property type="entry name" value="HTH_28"/>
    <property type="match status" value="1"/>
</dbReference>
<dbReference type="EMBL" id="JBHSSD010000060">
    <property type="protein sequence ID" value="MFC6165794.1"/>
    <property type="molecule type" value="Genomic_DNA"/>
</dbReference>
<feature type="domain" description="Insertion element IS150 protein InsJ-like helix-turn-helix" evidence="2">
    <location>
        <begin position="11"/>
        <end position="63"/>
    </location>
</feature>
<reference evidence="4" key="1">
    <citation type="journal article" date="2019" name="Int. J. Syst. Evol. Microbiol.">
        <title>The Global Catalogue of Microorganisms (GCM) 10K type strain sequencing project: providing services to taxonomists for standard genome sequencing and annotation.</title>
        <authorList>
            <consortium name="The Broad Institute Genomics Platform"/>
            <consortium name="The Broad Institute Genome Sequencing Center for Infectious Disease"/>
            <person name="Wu L."/>
            <person name="Ma J."/>
        </authorList>
    </citation>
    <scope>NUCLEOTIDE SEQUENCE [LARGE SCALE GENOMIC DNA]</scope>
    <source>
        <strain evidence="4">CCM 8932</strain>
    </source>
</reference>
<dbReference type="SUPFAM" id="SSF48295">
    <property type="entry name" value="TrpR-like"/>
    <property type="match status" value="1"/>
</dbReference>
<evidence type="ECO:0000313" key="4">
    <source>
        <dbReference type="Proteomes" id="UP001596253"/>
    </source>
</evidence>
<dbReference type="RefSeq" id="WP_137636277.1">
    <property type="nucleotide sequence ID" value="NZ_BJDK01000020.1"/>
</dbReference>
<evidence type="ECO:0000259" key="2">
    <source>
        <dbReference type="Pfam" id="PF13518"/>
    </source>
</evidence>
<sequence length="72" mass="8484">MQRGRRASYEERLEIVNYTLAHENNYQQAADKYNVSYPQVYTWVRKFRQSGAAGLVDHRGRPKQTPQPKSEN</sequence>
<keyword evidence="4" id="KW-1185">Reference proteome</keyword>
<name>A0ABW1R7C5_9LACO</name>
<gene>
    <name evidence="3" type="ORF">ACFP3T_14075</name>
</gene>
<proteinExistence type="predicted"/>
<dbReference type="Proteomes" id="UP001596253">
    <property type="component" value="Unassembled WGS sequence"/>
</dbReference>
<accession>A0ABW1R7C5</accession>